<sequence>MTNNIGVILDLEGTLMSNGKALVGSTQLLAYLREKNIPFRIITNTVSKSCKELSLDFKRIGVDIPENHFINPMVTLRGFLTKKHIESFWFIGSENLKNQLGIDENYNEIPDYIILCDFENIDCNYKLLNKIFNYVHKGSKLVTMSRSKFYLSKNGPKLDTGAFCSMFEDITKSNAILLGKPSSEIYHEAISQMNIESSKIIAVGDDVLTDIKGANEIGNYSILVKSGKYKKNDETKIQPNQVVESLLDVITYLQKVNIGIE</sequence>
<organism evidence="1 2">
    <name type="scientific">Natranaerovirga pectinivora</name>
    <dbReference type="NCBI Taxonomy" id="682400"/>
    <lineage>
        <taxon>Bacteria</taxon>
        <taxon>Bacillati</taxon>
        <taxon>Bacillota</taxon>
        <taxon>Clostridia</taxon>
        <taxon>Lachnospirales</taxon>
        <taxon>Natranaerovirgaceae</taxon>
        <taxon>Natranaerovirga</taxon>
    </lineage>
</organism>
<dbReference type="NCBIfam" id="TIGR01460">
    <property type="entry name" value="HAD-SF-IIA"/>
    <property type="match status" value="1"/>
</dbReference>
<proteinExistence type="predicted"/>
<dbReference type="SUPFAM" id="SSF56784">
    <property type="entry name" value="HAD-like"/>
    <property type="match status" value="1"/>
</dbReference>
<dbReference type="InterPro" id="IPR006357">
    <property type="entry name" value="HAD-SF_hydro_IIA"/>
</dbReference>
<dbReference type="GO" id="GO:0016791">
    <property type="term" value="F:phosphatase activity"/>
    <property type="evidence" value="ECO:0007669"/>
    <property type="project" value="TreeGrafter"/>
</dbReference>
<dbReference type="NCBIfam" id="TIGR01549">
    <property type="entry name" value="HAD-SF-IA-v1"/>
    <property type="match status" value="1"/>
</dbReference>
<dbReference type="Pfam" id="PF13242">
    <property type="entry name" value="Hydrolase_like"/>
    <property type="match status" value="1"/>
</dbReference>
<dbReference type="RefSeq" id="WP_132249905.1">
    <property type="nucleotide sequence ID" value="NZ_SMAL01000001.1"/>
</dbReference>
<name>A0A4V2V0P9_9FIRM</name>
<gene>
    <name evidence="1" type="ORF">EDC18_101507</name>
</gene>
<dbReference type="EMBL" id="SMAL01000001">
    <property type="protein sequence ID" value="TCT17209.1"/>
    <property type="molecule type" value="Genomic_DNA"/>
</dbReference>
<dbReference type="Gene3D" id="3.40.50.1000">
    <property type="entry name" value="HAD superfamily/HAD-like"/>
    <property type="match status" value="2"/>
</dbReference>
<accession>A0A4V2V0P9</accession>
<dbReference type="OrthoDB" id="9810101at2"/>
<dbReference type="InterPro" id="IPR006439">
    <property type="entry name" value="HAD-SF_hydro_IA"/>
</dbReference>
<evidence type="ECO:0000313" key="2">
    <source>
        <dbReference type="Proteomes" id="UP000294902"/>
    </source>
</evidence>
<keyword evidence="2" id="KW-1185">Reference proteome</keyword>
<reference evidence="1 2" key="1">
    <citation type="submission" date="2019-03" db="EMBL/GenBank/DDBJ databases">
        <title>Genomic Encyclopedia of Type Strains, Phase IV (KMG-IV): sequencing the most valuable type-strain genomes for metagenomic binning, comparative biology and taxonomic classification.</title>
        <authorList>
            <person name="Goeker M."/>
        </authorList>
    </citation>
    <scope>NUCLEOTIDE SEQUENCE [LARGE SCALE GENOMIC DNA]</scope>
    <source>
        <strain evidence="1 2">DSM 24629</strain>
    </source>
</reference>
<dbReference type="InterPro" id="IPR023214">
    <property type="entry name" value="HAD_sf"/>
</dbReference>
<keyword evidence="1" id="KW-0378">Hydrolase</keyword>
<dbReference type="AlphaFoldDB" id="A0A4V2V0P9"/>
<dbReference type="PANTHER" id="PTHR19288">
    <property type="entry name" value="4-NITROPHENYLPHOSPHATASE-RELATED"/>
    <property type="match status" value="1"/>
</dbReference>
<dbReference type="GO" id="GO:0005737">
    <property type="term" value="C:cytoplasm"/>
    <property type="evidence" value="ECO:0007669"/>
    <property type="project" value="TreeGrafter"/>
</dbReference>
<comment type="caution">
    <text evidence="1">The sequence shown here is derived from an EMBL/GenBank/DDBJ whole genome shotgun (WGS) entry which is preliminary data.</text>
</comment>
<dbReference type="InterPro" id="IPR036412">
    <property type="entry name" value="HAD-like_sf"/>
</dbReference>
<dbReference type="Proteomes" id="UP000294902">
    <property type="component" value="Unassembled WGS sequence"/>
</dbReference>
<evidence type="ECO:0000313" key="1">
    <source>
        <dbReference type="EMBL" id="TCT17209.1"/>
    </source>
</evidence>
<protein>
    <submittedName>
        <fullName evidence="1">HAD superfamily hydrolase (TIGR01458 family)</fullName>
    </submittedName>
</protein>
<dbReference type="Pfam" id="PF13344">
    <property type="entry name" value="Hydrolase_6"/>
    <property type="match status" value="1"/>
</dbReference>
<dbReference type="PANTHER" id="PTHR19288:SF46">
    <property type="entry name" value="HALOACID DEHALOGENASE-LIKE HYDROLASE DOMAIN-CONTAINING PROTEIN 2"/>
    <property type="match status" value="1"/>
</dbReference>